<organism evidence="6 7">
    <name type="scientific">Arcticibacter pallidicorallinus</name>
    <dbReference type="NCBI Taxonomy" id="1259464"/>
    <lineage>
        <taxon>Bacteria</taxon>
        <taxon>Pseudomonadati</taxon>
        <taxon>Bacteroidota</taxon>
        <taxon>Sphingobacteriia</taxon>
        <taxon>Sphingobacteriales</taxon>
        <taxon>Sphingobacteriaceae</taxon>
        <taxon>Arcticibacter</taxon>
    </lineage>
</organism>
<gene>
    <name evidence="6" type="ORF">B0I27_103167</name>
</gene>
<accession>A0A2T0U710</accession>
<evidence type="ECO:0000256" key="2">
    <source>
        <dbReference type="ARBA" id="ARBA00022676"/>
    </source>
</evidence>
<dbReference type="OrthoDB" id="9791032at2"/>
<sequence length="318" mass="37653">MIDIKRLYQLWVQYNKEVTWCKDSNIKVFNFWNLQKPEDLWLHQFIQHHFGESLSKKNSIALFSVMGDRRKISLNRSKVKVFFTGENTTIWKDYKDHCIQEVDLSMGFEYIDADNYLRFPLWLLYILDPRSDYQAVKKSVHKISVTNKDRQNYPKRFCSLICRHDGNGIRTEMFNLLTSVGQIDSAGPFLNNTSELKEAYNDQKQEYLKNYKFNICPENSNTLGYVTEKLFESISAGCIPLYWGNENPEPEVLNKNAILFYKGVERSHELTTQVRELHNNEKLYGEFISQETFVPTAAEYIWDRLNMLHEHLSRLLKN</sequence>
<dbReference type="GO" id="GO:0016020">
    <property type="term" value="C:membrane"/>
    <property type="evidence" value="ECO:0007669"/>
    <property type="project" value="InterPro"/>
</dbReference>
<dbReference type="AlphaFoldDB" id="A0A2T0U710"/>
<comment type="caution">
    <text evidence="6">The sequence shown here is derived from an EMBL/GenBank/DDBJ whole genome shotgun (WGS) entry which is preliminary data.</text>
</comment>
<keyword evidence="2 6" id="KW-0328">Glycosyltransferase</keyword>
<dbReference type="GO" id="GO:0046920">
    <property type="term" value="F:alpha-(1-&gt;3)-fucosyltransferase activity"/>
    <property type="evidence" value="ECO:0007669"/>
    <property type="project" value="TreeGrafter"/>
</dbReference>
<proteinExistence type="inferred from homology"/>
<dbReference type="InterPro" id="IPR055270">
    <property type="entry name" value="Glyco_tran_10_C"/>
</dbReference>
<keyword evidence="3 6" id="KW-0808">Transferase</keyword>
<evidence type="ECO:0000313" key="6">
    <source>
        <dbReference type="EMBL" id="PRY53697.1"/>
    </source>
</evidence>
<evidence type="ECO:0000313" key="7">
    <source>
        <dbReference type="Proteomes" id="UP000238034"/>
    </source>
</evidence>
<evidence type="ECO:0000256" key="1">
    <source>
        <dbReference type="ARBA" id="ARBA00008919"/>
    </source>
</evidence>
<comment type="similarity">
    <text evidence="1">Belongs to the glycosyltransferase 10 family.</text>
</comment>
<dbReference type="InterPro" id="IPR001503">
    <property type="entry name" value="Glyco_trans_10"/>
</dbReference>
<dbReference type="PANTHER" id="PTHR11929">
    <property type="entry name" value="ALPHA- 1,3 -FUCOSYLTRANSFERASE"/>
    <property type="match status" value="1"/>
</dbReference>
<keyword evidence="7" id="KW-1185">Reference proteome</keyword>
<evidence type="ECO:0000256" key="3">
    <source>
        <dbReference type="ARBA" id="ARBA00022679"/>
    </source>
</evidence>
<dbReference type="Proteomes" id="UP000238034">
    <property type="component" value="Unassembled WGS sequence"/>
</dbReference>
<dbReference type="Pfam" id="PF00852">
    <property type="entry name" value="Glyco_transf_10"/>
    <property type="match status" value="1"/>
</dbReference>
<dbReference type="PANTHER" id="PTHR11929:SF194">
    <property type="entry name" value="ALPHA-(1,3)-FUCOSYLTRANSFERASE 10"/>
    <property type="match status" value="1"/>
</dbReference>
<evidence type="ECO:0000259" key="5">
    <source>
        <dbReference type="Pfam" id="PF18025"/>
    </source>
</evidence>
<name>A0A2T0U710_9SPHI</name>
<reference evidence="6 7" key="1">
    <citation type="submission" date="2018-03" db="EMBL/GenBank/DDBJ databases">
        <title>Genomic Encyclopedia of Type Strains, Phase III (KMG-III): the genomes of soil and plant-associated and newly described type strains.</title>
        <authorList>
            <person name="Whitman W."/>
        </authorList>
    </citation>
    <scope>NUCLEOTIDE SEQUENCE [LARGE SCALE GENOMIC DNA]</scope>
    <source>
        <strain evidence="6 7">CGMCC 1.9313</strain>
    </source>
</reference>
<dbReference type="EMBL" id="PVTH01000003">
    <property type="protein sequence ID" value="PRY53697.1"/>
    <property type="molecule type" value="Genomic_DNA"/>
</dbReference>
<dbReference type="RefSeq" id="WP_106292295.1">
    <property type="nucleotide sequence ID" value="NZ_PVTH01000003.1"/>
</dbReference>
<dbReference type="SUPFAM" id="SSF53756">
    <property type="entry name" value="UDP-Glycosyltransferase/glycogen phosphorylase"/>
    <property type="match status" value="1"/>
</dbReference>
<evidence type="ECO:0000259" key="4">
    <source>
        <dbReference type="Pfam" id="PF00852"/>
    </source>
</evidence>
<protein>
    <submittedName>
        <fullName evidence="6">Glycosyl transferase family 10 (Putative fucosyltransferase)</fullName>
    </submittedName>
</protein>
<dbReference type="Gene3D" id="3.40.50.11660">
    <property type="entry name" value="Glycosyl transferase family 10, C-terminal domain"/>
    <property type="match status" value="1"/>
</dbReference>
<feature type="domain" description="Alpha-(1,3)-fucosyltransferase FucT N-terminal" evidence="5">
    <location>
        <begin position="26"/>
        <end position="125"/>
    </location>
</feature>
<dbReference type="InterPro" id="IPR041058">
    <property type="entry name" value="FucT_N"/>
</dbReference>
<dbReference type="Pfam" id="PF18025">
    <property type="entry name" value="FucT_N"/>
    <property type="match status" value="1"/>
</dbReference>
<feature type="domain" description="Fucosyltransferase C-terminal" evidence="4">
    <location>
        <begin position="157"/>
        <end position="289"/>
    </location>
</feature>
<dbReference type="InterPro" id="IPR038577">
    <property type="entry name" value="GT10-like_C_sf"/>
</dbReference>